<accession>A0A9P1MZU9</accession>
<keyword evidence="3" id="KW-1185">Reference proteome</keyword>
<evidence type="ECO:0000313" key="2">
    <source>
        <dbReference type="EMBL" id="CAI5442361.1"/>
    </source>
</evidence>
<proteinExistence type="predicted"/>
<organism evidence="2 3">
    <name type="scientific">Caenorhabditis angaria</name>
    <dbReference type="NCBI Taxonomy" id="860376"/>
    <lineage>
        <taxon>Eukaryota</taxon>
        <taxon>Metazoa</taxon>
        <taxon>Ecdysozoa</taxon>
        <taxon>Nematoda</taxon>
        <taxon>Chromadorea</taxon>
        <taxon>Rhabditida</taxon>
        <taxon>Rhabditina</taxon>
        <taxon>Rhabditomorpha</taxon>
        <taxon>Rhabditoidea</taxon>
        <taxon>Rhabditidae</taxon>
        <taxon>Peloderinae</taxon>
        <taxon>Caenorhabditis</taxon>
    </lineage>
</organism>
<feature type="compositionally biased region" description="Low complexity" evidence="1">
    <location>
        <begin position="69"/>
        <end position="79"/>
    </location>
</feature>
<dbReference type="AlphaFoldDB" id="A0A9P1MZU9"/>
<sequence length="119" mass="13344">MSATSSSPMLFSSTSTSIISSPVVSRLSAREQLFATPTSTSSSTQTSRIINVPISAPWYNKTIQSQPSNNERNNNANTNGYQEIPYRISYEDFNPSQMRDHIRFNIDLSHDLPLSISRR</sequence>
<gene>
    <name evidence="2" type="ORF">CAMP_LOCUS4998</name>
</gene>
<comment type="caution">
    <text evidence="2">The sequence shown here is derived from an EMBL/GenBank/DDBJ whole genome shotgun (WGS) entry which is preliminary data.</text>
</comment>
<dbReference type="OrthoDB" id="5877983at2759"/>
<evidence type="ECO:0000313" key="3">
    <source>
        <dbReference type="Proteomes" id="UP001152747"/>
    </source>
</evidence>
<dbReference type="EMBL" id="CANHGI010000002">
    <property type="protein sequence ID" value="CAI5442361.1"/>
    <property type="molecule type" value="Genomic_DNA"/>
</dbReference>
<evidence type="ECO:0000256" key="1">
    <source>
        <dbReference type="SAM" id="MobiDB-lite"/>
    </source>
</evidence>
<name>A0A9P1MZU9_9PELO</name>
<reference evidence="2" key="1">
    <citation type="submission" date="2022-11" db="EMBL/GenBank/DDBJ databases">
        <authorList>
            <person name="Kikuchi T."/>
        </authorList>
    </citation>
    <scope>NUCLEOTIDE SEQUENCE</scope>
    <source>
        <strain evidence="2">PS1010</strain>
    </source>
</reference>
<dbReference type="Proteomes" id="UP001152747">
    <property type="component" value="Unassembled WGS sequence"/>
</dbReference>
<feature type="region of interest" description="Disordered" evidence="1">
    <location>
        <begin position="61"/>
        <end position="80"/>
    </location>
</feature>
<protein>
    <submittedName>
        <fullName evidence="2">Uncharacterized protein</fullName>
    </submittedName>
</protein>